<keyword evidence="1" id="KW-0812">Transmembrane</keyword>
<name>A0A1H3WIE7_9GAMM</name>
<reference evidence="2 3" key="1">
    <citation type="submission" date="2016-10" db="EMBL/GenBank/DDBJ databases">
        <authorList>
            <person name="de Groot N.N."/>
        </authorList>
    </citation>
    <scope>NUCLEOTIDE SEQUENCE [LARGE SCALE GENOMIC DNA]</scope>
    <source>
        <strain evidence="2 3">DSM 21228</strain>
    </source>
</reference>
<evidence type="ECO:0000313" key="2">
    <source>
        <dbReference type="EMBL" id="SDZ86927.1"/>
    </source>
</evidence>
<feature type="transmembrane region" description="Helical" evidence="1">
    <location>
        <begin position="63"/>
        <end position="85"/>
    </location>
</feature>
<evidence type="ECO:0000256" key="1">
    <source>
        <dbReference type="SAM" id="Phobius"/>
    </source>
</evidence>
<dbReference type="NCBIfam" id="NF033634">
    <property type="entry name" value="SLATT_1"/>
    <property type="match status" value="1"/>
</dbReference>
<protein>
    <recommendedName>
        <fullName evidence="4">SMODS and SLOG-associating 2TM effector domain-containing protein</fullName>
    </recommendedName>
</protein>
<dbReference type="RefSeq" id="WP_093064980.1">
    <property type="nucleotide sequence ID" value="NZ_FNQP01000002.1"/>
</dbReference>
<dbReference type="InterPro" id="IPR025325">
    <property type="entry name" value="DUF4231"/>
</dbReference>
<proteinExistence type="predicted"/>
<dbReference type="EMBL" id="FNQP01000002">
    <property type="protein sequence ID" value="SDZ86927.1"/>
    <property type="molecule type" value="Genomic_DNA"/>
</dbReference>
<evidence type="ECO:0008006" key="4">
    <source>
        <dbReference type="Google" id="ProtNLM"/>
    </source>
</evidence>
<keyword evidence="3" id="KW-1185">Reference proteome</keyword>
<dbReference type="Proteomes" id="UP000199397">
    <property type="component" value="Unassembled WGS sequence"/>
</dbReference>
<dbReference type="Pfam" id="PF14015">
    <property type="entry name" value="DUF4231"/>
    <property type="match status" value="1"/>
</dbReference>
<evidence type="ECO:0000313" key="3">
    <source>
        <dbReference type="Proteomes" id="UP000199397"/>
    </source>
</evidence>
<dbReference type="STRING" id="525918.SAMN05660964_00463"/>
<keyword evidence="1" id="KW-0472">Membrane</keyword>
<dbReference type="OrthoDB" id="9791874at2"/>
<dbReference type="AlphaFoldDB" id="A0A1H3WIE7"/>
<organism evidence="2 3">
    <name type="scientific">Thiothrix caldifontis</name>
    <dbReference type="NCBI Taxonomy" id="525918"/>
    <lineage>
        <taxon>Bacteria</taxon>
        <taxon>Pseudomonadati</taxon>
        <taxon>Pseudomonadota</taxon>
        <taxon>Gammaproteobacteria</taxon>
        <taxon>Thiotrichales</taxon>
        <taxon>Thiotrichaceae</taxon>
        <taxon>Thiothrix</taxon>
    </lineage>
</organism>
<accession>A0A1H3WIE7</accession>
<gene>
    <name evidence="2" type="ORF">SAMN05660964_00463</name>
</gene>
<keyword evidence="1" id="KW-1133">Transmembrane helix</keyword>
<sequence>MPENKSIYLSAEEYIDQRLNDQIDWYSKKSTFNQNRFKRLRMVEIVSATLIPFLSGMGTQVPYGQWIVGTLGVAIALSMALNTFLKYQENWIQYRSTCEQLKREQFLFATKSAPYHDENAFQTLVIRAETLMSQEVSTWTQVMQSSSTSKKQA</sequence>